<evidence type="ECO:0000313" key="3">
    <source>
        <dbReference type="EMBL" id="BBB92857.1"/>
    </source>
</evidence>
<dbReference type="KEGG" id="mana:MAMMFC1_03565"/>
<dbReference type="Proteomes" id="UP000276437">
    <property type="component" value="Chromosome"/>
</dbReference>
<dbReference type="RefSeq" id="WP_232035507.1">
    <property type="nucleotide sequence ID" value="NZ_AP018449.1"/>
</dbReference>
<accession>A0A348AP59</accession>
<dbReference type="Pfam" id="PF08955">
    <property type="entry name" value="BofC_C"/>
    <property type="match status" value="1"/>
</dbReference>
<dbReference type="InterPro" id="IPR038117">
    <property type="entry name" value="BofC_C_sf"/>
</dbReference>
<keyword evidence="1" id="KW-0472">Membrane</keyword>
<sequence>MFEKIYKKLSLFSLPRPLSPSLRLLMICSFALIVFCAAFYWLYYTDSGNSDLSRDTEVAKHDSKIKITPDMDLVQKIIYSKCGDEEVFRTKPPDNLIGLNFNQLQKIYSGWNITTFDTKEVEMSLKVDSLCREHANNMFIGIKDGYVAVYYGVPGPKAIIKEVTKIPVSSLTPQDLGEIRQGLVIQTKEELLRTLEGLQK</sequence>
<reference evidence="3 4" key="1">
    <citation type="journal article" date="2018" name="Int. J. Syst. Evol. Microbiol.">
        <title>Methylomusa anaerophila gen. nov., sp. nov., an anaerobic methanol-utilizing bacterium isolated from a microbial fuel cell.</title>
        <authorList>
            <person name="Amano N."/>
            <person name="Yamamuro A."/>
            <person name="Miyahara M."/>
            <person name="Kouzuma A."/>
            <person name="Abe T."/>
            <person name="Watanabe K."/>
        </authorList>
    </citation>
    <scope>NUCLEOTIDE SEQUENCE [LARGE SCALE GENOMIC DNA]</scope>
    <source>
        <strain evidence="3 4">MMFC1</strain>
    </source>
</reference>
<name>A0A348AP59_9FIRM</name>
<dbReference type="InterPro" id="IPR015050">
    <property type="entry name" value="BofC_C"/>
</dbReference>
<evidence type="ECO:0000313" key="4">
    <source>
        <dbReference type="Proteomes" id="UP000276437"/>
    </source>
</evidence>
<evidence type="ECO:0000256" key="1">
    <source>
        <dbReference type="SAM" id="Phobius"/>
    </source>
</evidence>
<keyword evidence="1" id="KW-1133">Transmembrane helix</keyword>
<evidence type="ECO:0000259" key="2">
    <source>
        <dbReference type="Pfam" id="PF08955"/>
    </source>
</evidence>
<protein>
    <recommendedName>
        <fullName evidence="2">Bypass of forespore C C-terminal domain-containing protein</fullName>
    </recommendedName>
</protein>
<dbReference type="Gene3D" id="3.30.70.1740">
    <property type="entry name" value="Bypass-of-forespore C, C-terminal domain"/>
    <property type="match status" value="1"/>
</dbReference>
<dbReference type="AlphaFoldDB" id="A0A348AP59"/>
<proteinExistence type="predicted"/>
<dbReference type="EMBL" id="AP018449">
    <property type="protein sequence ID" value="BBB92857.1"/>
    <property type="molecule type" value="Genomic_DNA"/>
</dbReference>
<feature type="transmembrane region" description="Helical" evidence="1">
    <location>
        <begin position="21"/>
        <end position="43"/>
    </location>
</feature>
<gene>
    <name evidence="3" type="ORF">MAMMFC1_03565</name>
</gene>
<keyword evidence="1" id="KW-0812">Transmembrane</keyword>
<keyword evidence="4" id="KW-1185">Reference proteome</keyword>
<organism evidence="3 4">
    <name type="scientific">Methylomusa anaerophila</name>
    <dbReference type="NCBI Taxonomy" id="1930071"/>
    <lineage>
        <taxon>Bacteria</taxon>
        <taxon>Bacillati</taxon>
        <taxon>Bacillota</taxon>
        <taxon>Negativicutes</taxon>
        <taxon>Selenomonadales</taxon>
        <taxon>Sporomusaceae</taxon>
        <taxon>Methylomusa</taxon>
    </lineage>
</organism>
<feature type="domain" description="Bypass of forespore C C-terminal" evidence="2">
    <location>
        <begin position="130"/>
        <end position="199"/>
    </location>
</feature>